<proteinExistence type="predicted"/>
<dbReference type="AlphaFoldDB" id="A0A2X0KQY8"/>
<evidence type="ECO:0000313" key="1">
    <source>
        <dbReference type="EMBL" id="SCZ93966.1"/>
    </source>
</evidence>
<sequence length="96" mass="10535">MWRPARLFNLGLQTCPGPFEESDAADIWDAWNAQKLKVAAAYKDGLCTRTGFKKLLAACASLWSGVEDVLTILKDNCSIAAAYVDLDVDELEAKLL</sequence>
<dbReference type="STRING" id="289078.A0A2X0KQY8"/>
<organism evidence="1 2">
    <name type="scientific">Microbotryum saponariae</name>
    <dbReference type="NCBI Taxonomy" id="289078"/>
    <lineage>
        <taxon>Eukaryota</taxon>
        <taxon>Fungi</taxon>
        <taxon>Dikarya</taxon>
        <taxon>Basidiomycota</taxon>
        <taxon>Pucciniomycotina</taxon>
        <taxon>Microbotryomycetes</taxon>
        <taxon>Microbotryales</taxon>
        <taxon>Microbotryaceae</taxon>
        <taxon>Microbotryum</taxon>
    </lineage>
</organism>
<reference evidence="2" key="1">
    <citation type="submission" date="2016-10" db="EMBL/GenBank/DDBJ databases">
        <authorList>
            <person name="Jeantristanb JTB J.-T."/>
            <person name="Ricardo R."/>
        </authorList>
    </citation>
    <scope>NUCLEOTIDE SEQUENCE [LARGE SCALE GENOMIC DNA]</scope>
</reference>
<keyword evidence="2" id="KW-1185">Reference proteome</keyword>
<gene>
    <name evidence="1" type="ORF">BZ3500_MVSOF-1268-A1-R1_CHR6-3G09033</name>
</gene>
<protein>
    <submittedName>
        <fullName evidence="1">BZ3500_MvSof-1268-A1-R1_Chr6-3g09033 protein</fullName>
    </submittedName>
</protein>
<name>A0A2X0KQY8_9BASI</name>
<accession>A0A2X0KQY8</accession>
<evidence type="ECO:0000313" key="2">
    <source>
        <dbReference type="Proteomes" id="UP000249723"/>
    </source>
</evidence>
<dbReference type="Proteomes" id="UP000249723">
    <property type="component" value="Unassembled WGS sequence"/>
</dbReference>
<dbReference type="EMBL" id="FMWP01000048">
    <property type="protein sequence ID" value="SCZ93966.1"/>
    <property type="molecule type" value="Genomic_DNA"/>
</dbReference>